<organism evidence="1">
    <name type="scientific">marine sediment metagenome</name>
    <dbReference type="NCBI Taxonomy" id="412755"/>
    <lineage>
        <taxon>unclassified sequences</taxon>
        <taxon>metagenomes</taxon>
        <taxon>ecological metagenomes</taxon>
    </lineage>
</organism>
<comment type="caution">
    <text evidence="1">The sequence shown here is derived from an EMBL/GenBank/DDBJ whole genome shotgun (WGS) entry which is preliminary data.</text>
</comment>
<reference evidence="1" key="1">
    <citation type="journal article" date="2015" name="Nature">
        <title>Complex archaea that bridge the gap between prokaryotes and eukaryotes.</title>
        <authorList>
            <person name="Spang A."/>
            <person name="Saw J.H."/>
            <person name="Jorgensen S.L."/>
            <person name="Zaremba-Niedzwiedzka K."/>
            <person name="Martijn J."/>
            <person name="Lind A.E."/>
            <person name="van Eijk R."/>
            <person name="Schleper C."/>
            <person name="Guy L."/>
            <person name="Ettema T.J."/>
        </authorList>
    </citation>
    <scope>NUCLEOTIDE SEQUENCE</scope>
</reference>
<name>A0A0F9RWQ1_9ZZZZ</name>
<dbReference type="AlphaFoldDB" id="A0A0F9RWQ1"/>
<dbReference type="EMBL" id="LAZR01003129">
    <property type="protein sequence ID" value="KKN21658.1"/>
    <property type="molecule type" value="Genomic_DNA"/>
</dbReference>
<protein>
    <submittedName>
        <fullName evidence="1">Uncharacterized protein</fullName>
    </submittedName>
</protein>
<gene>
    <name evidence="1" type="ORF">LCGC14_0923150</name>
</gene>
<sequence>MHTFQRDSDISDAKLFFQQALSRIYSPPPGPITAPSTYSLYNDIRTVVKDVFKDKTISLTNVFYKSISDTFLRSLDTLLQETKNGIELVWYEAIQGHLDSGKTLTPSLLPSKDSGFFI</sequence>
<evidence type="ECO:0000313" key="1">
    <source>
        <dbReference type="EMBL" id="KKN21658.1"/>
    </source>
</evidence>
<proteinExistence type="predicted"/>
<accession>A0A0F9RWQ1</accession>